<name>A0A2D3I6W9_9VIRU</name>
<organism evidence="1">
    <name type="scientific">White spot syndrome virus</name>
    <dbReference type="NCBI Taxonomy" id="342409"/>
    <lineage>
        <taxon>Viruses</taxon>
        <taxon>Viruses incertae sedis</taxon>
        <taxon>Naldaviricetes</taxon>
        <taxon>Nimaviridae</taxon>
        <taxon>Whispovirus</taxon>
    </lineage>
</organism>
<protein>
    <submittedName>
        <fullName evidence="1">ORF368</fullName>
    </submittedName>
</protein>
<accession>A0A2D3I6W9</accession>
<sequence>MTTSRGWRTTSLKSSIILHHLLEWLKVTTRLATLHLAWIVSGLFVKQKNISRLEYLKIKQGMV</sequence>
<proteinExistence type="predicted"/>
<reference evidence="1" key="1">
    <citation type="journal article" date="2018" name="Aquaculture">
        <title>Complete genome sequence of a white spot syndrome virus associated with a disease incursion in Australia.</title>
        <authorList>
            <person name="Oakey J."/>
            <person name="Smith C.S."/>
        </authorList>
    </citation>
    <scope>NUCLEOTIDE SEQUENCE [LARGE SCALE GENOMIC DNA]</scope>
    <source>
        <strain evidence="1">WSSV-AU</strain>
    </source>
</reference>
<dbReference type="Proteomes" id="UP000267516">
    <property type="component" value="Segment"/>
</dbReference>
<evidence type="ECO:0000313" key="1">
    <source>
        <dbReference type="EMBL" id="ATU84135.1"/>
    </source>
</evidence>
<dbReference type="EMBL" id="MF768985">
    <property type="protein sequence ID" value="ATU84135.1"/>
    <property type="molecule type" value="Genomic_DNA"/>
</dbReference>